<evidence type="ECO:0000313" key="2">
    <source>
        <dbReference type="Proteomes" id="UP000199182"/>
    </source>
</evidence>
<dbReference type="OrthoDB" id="1852188at2"/>
<dbReference type="STRING" id="258515.SAMN05192585_10386"/>
<gene>
    <name evidence="1" type="ORF">SAMN05192585_10386</name>
</gene>
<sequence length="382" mass="40979">MAVLTDIKQERKKRSRIRMLKRLIVLAVVCALTIVAVYSRELFRGFDLAGLIQEAFGTVGKTGSFPVSLVGETGTALYNMGGSAAVLTDSNVQIYSRAGRCSGTMQSGFANPVLKVSGNRGIMYARGDKTIKILGKGGLLTKKELEGFIYTAEVAPGGQMVVAQQEERRAARVDVFDNAFKSLFTWYSAENQVLALSLSPDAQKLAVGTITAKDGAILSAVNLFSVAEKKDLGKVELPETLLVALKCTANEVLVIGDNLAAVYDHTGAAKGNYSYGGKTLSLYSAAGNTTGLVLGDYNRDRQVTVVSLGAQCNVNFSFVLKEQPRDIYTDGASTYVLTDMNLYIYNEQGQCTKTIPCQNGEAVMASGSDVYVLMTREVSKVA</sequence>
<proteinExistence type="predicted"/>
<name>A0A1G9V7Z5_9FIRM</name>
<reference evidence="1 2" key="1">
    <citation type="submission" date="2016-10" db="EMBL/GenBank/DDBJ databases">
        <authorList>
            <person name="de Groot N.N."/>
        </authorList>
    </citation>
    <scope>NUCLEOTIDE SEQUENCE [LARGE SCALE GENOMIC DNA]</scope>
    <source>
        <strain evidence="1 2">CGMCC 1.5012</strain>
    </source>
</reference>
<accession>A0A1G9V7Z5</accession>
<dbReference type="SUPFAM" id="SSF63829">
    <property type="entry name" value="Calcium-dependent phosphotriesterase"/>
    <property type="match status" value="1"/>
</dbReference>
<organism evidence="1 2">
    <name type="scientific">Acetanaerobacterium elongatum</name>
    <dbReference type="NCBI Taxonomy" id="258515"/>
    <lineage>
        <taxon>Bacteria</taxon>
        <taxon>Bacillati</taxon>
        <taxon>Bacillota</taxon>
        <taxon>Clostridia</taxon>
        <taxon>Eubacteriales</taxon>
        <taxon>Oscillospiraceae</taxon>
        <taxon>Acetanaerobacterium</taxon>
    </lineage>
</organism>
<dbReference type="EMBL" id="FNID01000003">
    <property type="protein sequence ID" value="SDM68338.1"/>
    <property type="molecule type" value="Genomic_DNA"/>
</dbReference>
<dbReference type="RefSeq" id="WP_092637835.1">
    <property type="nucleotide sequence ID" value="NZ_FNID01000003.1"/>
</dbReference>
<evidence type="ECO:0000313" key="1">
    <source>
        <dbReference type="EMBL" id="SDM68338.1"/>
    </source>
</evidence>
<protein>
    <submittedName>
        <fullName evidence="1">Uncharacterized protein</fullName>
    </submittedName>
</protein>
<dbReference type="Proteomes" id="UP000199182">
    <property type="component" value="Unassembled WGS sequence"/>
</dbReference>
<dbReference type="InterPro" id="IPR043765">
    <property type="entry name" value="DUF5711"/>
</dbReference>
<dbReference type="Pfam" id="PF18975">
    <property type="entry name" value="DUF5711"/>
    <property type="match status" value="1"/>
</dbReference>
<keyword evidence="2" id="KW-1185">Reference proteome</keyword>
<dbReference type="AlphaFoldDB" id="A0A1G9V7Z5"/>